<keyword evidence="11" id="KW-1185">Reference proteome</keyword>
<comment type="similarity">
    <text evidence="7">Belongs to the NusA family.</text>
</comment>
<evidence type="ECO:0000256" key="6">
    <source>
        <dbReference type="ARBA" id="ARBA00023163"/>
    </source>
</evidence>
<dbReference type="PANTHER" id="PTHR22648:SF0">
    <property type="entry name" value="TRANSCRIPTION TERMINATION_ANTITERMINATION PROTEIN NUSA"/>
    <property type="match status" value="1"/>
</dbReference>
<dbReference type="GO" id="GO:0003723">
    <property type="term" value="F:RNA binding"/>
    <property type="evidence" value="ECO:0007669"/>
    <property type="project" value="UniProtKB-UniRule"/>
</dbReference>
<evidence type="ECO:0000256" key="1">
    <source>
        <dbReference type="ARBA" id="ARBA00022472"/>
    </source>
</evidence>
<keyword evidence="1 7" id="KW-0806">Transcription termination</keyword>
<dbReference type="InterPro" id="IPR003029">
    <property type="entry name" value="S1_domain"/>
</dbReference>
<reference evidence="10 11" key="1">
    <citation type="journal article" date="2018" name="Genome Announc.">
        <title>Draft Genome Sequence of Lactococcus sp. Strain NtB2 (JCM 32569), Isolated from the Gut of the Higher Termite Nasutitermes takasagoensis.</title>
        <authorList>
            <person name="Noda S."/>
            <person name="Aihara C."/>
            <person name="Yuki M."/>
            <person name="Ohkuma M."/>
        </authorList>
    </citation>
    <scope>NUCLEOTIDE SEQUENCE [LARGE SCALE GENOMIC DNA]</scope>
    <source>
        <strain evidence="10 11">NtB2</strain>
    </source>
</reference>
<dbReference type="PROSITE" id="PS50126">
    <property type="entry name" value="S1"/>
    <property type="match status" value="1"/>
</dbReference>
<comment type="function">
    <text evidence="7">Participates in both transcription termination and antitermination.</text>
</comment>
<dbReference type="Pfam" id="PF08529">
    <property type="entry name" value="NusA_N"/>
    <property type="match status" value="1"/>
</dbReference>
<dbReference type="SUPFAM" id="SSF50249">
    <property type="entry name" value="Nucleic acid-binding proteins"/>
    <property type="match status" value="1"/>
</dbReference>
<dbReference type="PANTHER" id="PTHR22648">
    <property type="entry name" value="TRANSCRIPTION TERMINATION FACTOR NUSA"/>
    <property type="match status" value="1"/>
</dbReference>
<dbReference type="HAMAP" id="MF_00945_B">
    <property type="entry name" value="NusA_B"/>
    <property type="match status" value="1"/>
</dbReference>
<dbReference type="AlphaFoldDB" id="A0A2R5HL61"/>
<dbReference type="OrthoDB" id="9807233at2"/>
<comment type="caution">
    <text evidence="10">The sequence shown here is derived from an EMBL/GenBank/DDBJ whole genome shotgun (WGS) entry which is preliminary data.</text>
</comment>
<keyword evidence="5 7" id="KW-0805">Transcription regulation</keyword>
<dbReference type="SUPFAM" id="SSF54814">
    <property type="entry name" value="Prokaryotic type KH domain (KH-domain type II)"/>
    <property type="match status" value="2"/>
</dbReference>
<dbReference type="NCBIfam" id="TIGR01953">
    <property type="entry name" value="NusA"/>
    <property type="match status" value="1"/>
</dbReference>
<evidence type="ECO:0000259" key="9">
    <source>
        <dbReference type="PROSITE" id="PS50126"/>
    </source>
</evidence>
<dbReference type="InterPro" id="IPR025249">
    <property type="entry name" value="TF_NusA_KH_1st"/>
</dbReference>
<dbReference type="InterPro" id="IPR013735">
    <property type="entry name" value="TF_NusA_N"/>
</dbReference>
<feature type="compositionally biased region" description="Acidic residues" evidence="8">
    <location>
        <begin position="385"/>
        <end position="400"/>
    </location>
</feature>
<dbReference type="InterPro" id="IPR030842">
    <property type="entry name" value="TF_NusA_bacterial"/>
</dbReference>
<dbReference type="GO" id="GO:0003700">
    <property type="term" value="F:DNA-binding transcription factor activity"/>
    <property type="evidence" value="ECO:0007669"/>
    <property type="project" value="InterPro"/>
</dbReference>
<dbReference type="Proteomes" id="UP000245021">
    <property type="component" value="Unassembled WGS sequence"/>
</dbReference>
<dbReference type="CDD" id="cd04455">
    <property type="entry name" value="S1_NusA"/>
    <property type="match status" value="1"/>
</dbReference>
<dbReference type="Pfam" id="PF26594">
    <property type="entry name" value="KH_NusA_2nd"/>
    <property type="match status" value="1"/>
</dbReference>
<dbReference type="InterPro" id="IPR036555">
    <property type="entry name" value="NusA_N_sf"/>
</dbReference>
<dbReference type="FunFam" id="3.30.300.20:FF:000002">
    <property type="entry name" value="Transcription termination/antitermination protein NusA"/>
    <property type="match status" value="1"/>
</dbReference>
<dbReference type="CDD" id="cd02134">
    <property type="entry name" value="KH-II_NusA_rpt1"/>
    <property type="match status" value="1"/>
</dbReference>
<accession>A0A2R5HL61</accession>
<keyword evidence="6 7" id="KW-0804">Transcription</keyword>
<evidence type="ECO:0000313" key="10">
    <source>
        <dbReference type="EMBL" id="GBG97551.1"/>
    </source>
</evidence>
<dbReference type="RefSeq" id="WP_109246501.1">
    <property type="nucleotide sequence ID" value="NZ_BFFO01000017.1"/>
</dbReference>
<evidence type="ECO:0000256" key="3">
    <source>
        <dbReference type="ARBA" id="ARBA00022814"/>
    </source>
</evidence>
<dbReference type="InterPro" id="IPR010213">
    <property type="entry name" value="TF_NusA"/>
</dbReference>
<keyword evidence="3 7" id="KW-0889">Transcription antitermination</keyword>
<keyword evidence="2 7" id="KW-0963">Cytoplasm</keyword>
<protein>
    <recommendedName>
        <fullName evidence="7">Transcription termination/antitermination protein NusA</fullName>
    </recommendedName>
</protein>
<dbReference type="InterPro" id="IPR012340">
    <property type="entry name" value="NA-bd_OB-fold"/>
</dbReference>
<dbReference type="FunFam" id="3.30.1480.10:FF:000002">
    <property type="entry name" value="Transcription termination/antitermination protein NusA"/>
    <property type="match status" value="1"/>
</dbReference>
<dbReference type="GO" id="GO:0006353">
    <property type="term" value="P:DNA-templated transcription termination"/>
    <property type="evidence" value="ECO:0007669"/>
    <property type="project" value="UniProtKB-UniRule"/>
</dbReference>
<evidence type="ECO:0000256" key="8">
    <source>
        <dbReference type="SAM" id="MobiDB-lite"/>
    </source>
</evidence>
<dbReference type="InterPro" id="IPR009019">
    <property type="entry name" value="KH_sf_prok-type"/>
</dbReference>
<evidence type="ECO:0000256" key="4">
    <source>
        <dbReference type="ARBA" id="ARBA00022884"/>
    </source>
</evidence>
<evidence type="ECO:0000256" key="5">
    <source>
        <dbReference type="ARBA" id="ARBA00023015"/>
    </source>
</evidence>
<dbReference type="GO" id="GO:0031564">
    <property type="term" value="P:transcription antitermination"/>
    <property type="evidence" value="ECO:0007669"/>
    <property type="project" value="UniProtKB-UniRule"/>
</dbReference>
<name>A0A2R5HL61_9LACT</name>
<dbReference type="SUPFAM" id="SSF69705">
    <property type="entry name" value="Transcription factor NusA, N-terminal domain"/>
    <property type="match status" value="1"/>
</dbReference>
<feature type="region of interest" description="Disordered" evidence="8">
    <location>
        <begin position="373"/>
        <end position="400"/>
    </location>
</feature>
<sequence>MSKEMQNAFAMLEEEKGIKPEIVIEAIEQAITAAYKRQYGQAQNVKVIYDEKKGNFNVYSAREVVDEVFDSRLEISLEDALELNPHYELGDQIMFEEKPKDFARTAAGAAKQVIMQKMREEERTIIYNEYVRYKDEIIMGTIEKIDARAIYVNLGRVDALLTKKDQIQSERYHVGDKIKVYVTDVVLTPKGTRVFISRTAPEMLKRLFEKEIPEVYDGTVEIKSIARDAGDRAKVIVQSHDANVDAIGTVVGSKGARIQTIIRELGGEKMDIIEWNEDRATLAANALKPARVEAIIINEEDDSIIAIVAKDQLSLAIGKRGQNVRLAAHVTNNKIDIKSADEYEEELAAAEAAAEQGLDSVELEVAVHEEVAEEAEVVENTEAVEATEEVTEETTSEATE</sequence>
<evidence type="ECO:0000313" key="11">
    <source>
        <dbReference type="Proteomes" id="UP000245021"/>
    </source>
</evidence>
<dbReference type="InterPro" id="IPR004087">
    <property type="entry name" value="KH_dom"/>
</dbReference>
<proteinExistence type="inferred from homology"/>
<dbReference type="SMART" id="SM00316">
    <property type="entry name" value="S1"/>
    <property type="match status" value="1"/>
</dbReference>
<dbReference type="SMART" id="SM00322">
    <property type="entry name" value="KH"/>
    <property type="match status" value="2"/>
</dbReference>
<dbReference type="EMBL" id="BFFO01000017">
    <property type="protein sequence ID" value="GBG97551.1"/>
    <property type="molecule type" value="Genomic_DNA"/>
</dbReference>
<evidence type="ECO:0000256" key="2">
    <source>
        <dbReference type="ARBA" id="ARBA00022490"/>
    </source>
</evidence>
<dbReference type="GO" id="GO:0005829">
    <property type="term" value="C:cytosol"/>
    <property type="evidence" value="ECO:0007669"/>
    <property type="project" value="TreeGrafter"/>
</dbReference>
<dbReference type="Pfam" id="PF00575">
    <property type="entry name" value="S1"/>
    <property type="match status" value="1"/>
</dbReference>
<dbReference type="CDD" id="cd22529">
    <property type="entry name" value="KH-II_NusA_rpt2"/>
    <property type="match status" value="1"/>
</dbReference>
<dbReference type="Pfam" id="PF13184">
    <property type="entry name" value="KH_NusA_1st"/>
    <property type="match status" value="1"/>
</dbReference>
<organism evidence="10 11">
    <name type="scientific">Lactococcus termiticola</name>
    <dbReference type="NCBI Taxonomy" id="2169526"/>
    <lineage>
        <taxon>Bacteria</taxon>
        <taxon>Bacillati</taxon>
        <taxon>Bacillota</taxon>
        <taxon>Bacilli</taxon>
        <taxon>Lactobacillales</taxon>
        <taxon>Streptococcaceae</taxon>
        <taxon>Lactococcus</taxon>
    </lineage>
</organism>
<dbReference type="Gene3D" id="2.40.50.140">
    <property type="entry name" value="Nucleic acid-binding proteins"/>
    <property type="match status" value="1"/>
</dbReference>
<dbReference type="InterPro" id="IPR015946">
    <property type="entry name" value="KH_dom-like_a/b"/>
</dbReference>
<comment type="subunit">
    <text evidence="7">Monomer. Binds directly to the core enzyme of the DNA-dependent RNA polymerase and to nascent RNA.</text>
</comment>
<gene>
    <name evidence="7 10" type="primary">nusA</name>
    <name evidence="10" type="ORF">NtB2_01698</name>
</gene>
<feature type="domain" description="S1 motif" evidence="9">
    <location>
        <begin position="135"/>
        <end position="199"/>
    </location>
</feature>
<keyword evidence="4 7" id="KW-0694">RNA-binding</keyword>
<dbReference type="Gene3D" id="3.30.300.20">
    <property type="match status" value="2"/>
</dbReference>
<comment type="subcellular location">
    <subcellularLocation>
        <location evidence="7">Cytoplasm</location>
    </subcellularLocation>
</comment>
<dbReference type="Gene3D" id="3.30.1480.10">
    <property type="entry name" value="NusA, N-terminal domain"/>
    <property type="match status" value="1"/>
</dbReference>
<evidence type="ECO:0000256" key="7">
    <source>
        <dbReference type="HAMAP-Rule" id="MF_00945"/>
    </source>
</evidence>
<dbReference type="InterPro" id="IPR058582">
    <property type="entry name" value="KH_NusA_2nd"/>
</dbReference>
<dbReference type="FunFam" id="3.30.300.20:FF:000005">
    <property type="entry name" value="Transcription termination/antitermination protein NusA"/>
    <property type="match status" value="1"/>
</dbReference>